<dbReference type="RefSeq" id="WP_166847055.1">
    <property type="nucleotide sequence ID" value="NZ_JAAONY010000002.1"/>
</dbReference>
<comment type="caution">
    <text evidence="2">The sequence shown here is derived from an EMBL/GenBank/DDBJ whole genome shotgun (WGS) entry which is preliminary data.</text>
</comment>
<evidence type="ECO:0000313" key="2">
    <source>
        <dbReference type="EMBL" id="MBB6521978.1"/>
    </source>
</evidence>
<dbReference type="InParanoid" id="A0A7X0JUL5"/>
<dbReference type="InterPro" id="IPR019617">
    <property type="entry name" value="DUF2489"/>
</dbReference>
<protein>
    <recommendedName>
        <fullName evidence="1">DUF2489 domain-containing protein</fullName>
    </recommendedName>
</protein>
<keyword evidence="3" id="KW-1185">Reference proteome</keyword>
<sequence>MSLLALLLSVAVLIVIALAAYAIYLHWQLREQEKRREAQLKALQVEADKQRDRINKSIQVIAAAMGSDQMTLTEGAMRLSVLLQSLGLSEEVLTPYSSLFKLAEATAHIPILEEWKKLPLKQRLAFDQQREALEADYRDLVMDSAKQLLNKNF</sequence>
<dbReference type="Proteomes" id="UP000528457">
    <property type="component" value="Unassembled WGS sequence"/>
</dbReference>
<dbReference type="AlphaFoldDB" id="A0A7X0JUL5"/>
<reference evidence="2 3" key="1">
    <citation type="submission" date="2020-08" db="EMBL/GenBank/DDBJ databases">
        <title>Genomic Encyclopedia of Type Strains, Phase IV (KMG-IV): sequencing the most valuable type-strain genomes for metagenomic binning, comparative biology and taxonomic classification.</title>
        <authorList>
            <person name="Goeker M."/>
        </authorList>
    </citation>
    <scope>NUCLEOTIDE SEQUENCE [LARGE SCALE GENOMIC DNA]</scope>
    <source>
        <strain evidence="2 3">DSM 22368</strain>
    </source>
</reference>
<proteinExistence type="predicted"/>
<dbReference type="EMBL" id="JACHHT010000002">
    <property type="protein sequence ID" value="MBB6521978.1"/>
    <property type="molecule type" value="Genomic_DNA"/>
</dbReference>
<accession>A0A7X0JUL5</accession>
<evidence type="ECO:0000313" key="3">
    <source>
        <dbReference type="Proteomes" id="UP000528457"/>
    </source>
</evidence>
<evidence type="ECO:0000259" key="1">
    <source>
        <dbReference type="Pfam" id="PF10675"/>
    </source>
</evidence>
<organism evidence="2 3">
    <name type="scientific">Pseudoteredinibacter isoporae</name>
    <dbReference type="NCBI Taxonomy" id="570281"/>
    <lineage>
        <taxon>Bacteria</taxon>
        <taxon>Pseudomonadati</taxon>
        <taxon>Pseudomonadota</taxon>
        <taxon>Gammaproteobacteria</taxon>
        <taxon>Cellvibrionales</taxon>
        <taxon>Cellvibrionaceae</taxon>
        <taxon>Pseudoteredinibacter</taxon>
    </lineage>
</organism>
<gene>
    <name evidence="2" type="ORF">HNR48_002263</name>
</gene>
<feature type="domain" description="DUF2489" evidence="1">
    <location>
        <begin position="15"/>
        <end position="148"/>
    </location>
</feature>
<name>A0A7X0JUL5_9GAMM</name>
<dbReference type="Pfam" id="PF10675">
    <property type="entry name" value="DUF2489"/>
    <property type="match status" value="1"/>
</dbReference>